<sequence>MMVVMRPDLITFLKQEQLSTFVIECIVVKKGDSDIGMVVDACCPHDIREETDPEYFYRHIPLNRINGDAHCSFPSFSAAYEDIKEGDSSSTTFIEC</sequence>
<accession>A0AA35VGG7</accession>
<dbReference type="Proteomes" id="UP001177003">
    <property type="component" value="Chromosome 0"/>
</dbReference>
<organism evidence="1 2">
    <name type="scientific">Lactuca saligna</name>
    <name type="common">Willowleaf lettuce</name>
    <dbReference type="NCBI Taxonomy" id="75948"/>
    <lineage>
        <taxon>Eukaryota</taxon>
        <taxon>Viridiplantae</taxon>
        <taxon>Streptophyta</taxon>
        <taxon>Embryophyta</taxon>
        <taxon>Tracheophyta</taxon>
        <taxon>Spermatophyta</taxon>
        <taxon>Magnoliopsida</taxon>
        <taxon>eudicotyledons</taxon>
        <taxon>Gunneridae</taxon>
        <taxon>Pentapetalae</taxon>
        <taxon>asterids</taxon>
        <taxon>campanulids</taxon>
        <taxon>Asterales</taxon>
        <taxon>Asteraceae</taxon>
        <taxon>Cichorioideae</taxon>
        <taxon>Cichorieae</taxon>
        <taxon>Lactucinae</taxon>
        <taxon>Lactuca</taxon>
    </lineage>
</organism>
<reference evidence="1" key="1">
    <citation type="submission" date="2023-04" db="EMBL/GenBank/DDBJ databases">
        <authorList>
            <person name="Vijverberg K."/>
            <person name="Xiong W."/>
            <person name="Schranz E."/>
        </authorList>
    </citation>
    <scope>NUCLEOTIDE SEQUENCE</scope>
</reference>
<dbReference type="EMBL" id="OX465086">
    <property type="protein sequence ID" value="CAI9260382.1"/>
    <property type="molecule type" value="Genomic_DNA"/>
</dbReference>
<name>A0AA35VGG7_LACSI</name>
<evidence type="ECO:0000313" key="2">
    <source>
        <dbReference type="Proteomes" id="UP001177003"/>
    </source>
</evidence>
<protein>
    <submittedName>
        <fullName evidence="1">Uncharacterized protein</fullName>
    </submittedName>
</protein>
<proteinExistence type="predicted"/>
<dbReference type="AlphaFoldDB" id="A0AA35VGG7"/>
<gene>
    <name evidence="1" type="ORF">LSALG_LOCUS1219</name>
</gene>
<evidence type="ECO:0000313" key="1">
    <source>
        <dbReference type="EMBL" id="CAI9260382.1"/>
    </source>
</evidence>
<keyword evidence="2" id="KW-1185">Reference proteome</keyword>